<dbReference type="InterPro" id="IPR036418">
    <property type="entry name" value="Cyt_c_oxidase_su6a_sf"/>
</dbReference>
<keyword evidence="7" id="KW-1185">Reference proteome</keyword>
<dbReference type="SUPFAM" id="SSF81411">
    <property type="entry name" value="Mitochondrial cytochrome c oxidase subunit VIa"/>
    <property type="match status" value="1"/>
</dbReference>
<keyword evidence="4" id="KW-0496">Mitochondrion</keyword>
<dbReference type="GO" id="GO:0006123">
    <property type="term" value="P:mitochondrial electron transport, cytochrome c to oxygen"/>
    <property type="evidence" value="ECO:0007669"/>
    <property type="project" value="TreeGrafter"/>
</dbReference>
<keyword evidence="3" id="KW-0809">Transit peptide</keyword>
<reference evidence="6 7" key="1">
    <citation type="journal article" date="2020" name="Nat. Commun.">
        <title>Genome of Tripterygium wilfordii and identification of cytochrome P450 involved in triptolide biosynthesis.</title>
        <authorList>
            <person name="Tu L."/>
            <person name="Su P."/>
            <person name="Zhang Z."/>
            <person name="Gao L."/>
            <person name="Wang J."/>
            <person name="Hu T."/>
            <person name="Zhou J."/>
            <person name="Zhang Y."/>
            <person name="Zhao Y."/>
            <person name="Liu Y."/>
            <person name="Song Y."/>
            <person name="Tong Y."/>
            <person name="Lu Y."/>
            <person name="Yang J."/>
            <person name="Xu C."/>
            <person name="Jia M."/>
            <person name="Peters R.J."/>
            <person name="Huang L."/>
            <person name="Gao W."/>
        </authorList>
    </citation>
    <scope>NUCLEOTIDE SEQUENCE [LARGE SCALE GENOMIC DNA]</scope>
    <source>
        <strain evidence="7">cv. XIE 37</strain>
        <tissue evidence="6">Leaf</tissue>
    </source>
</reference>
<keyword evidence="5" id="KW-0472">Membrane</keyword>
<evidence type="ECO:0008006" key="8">
    <source>
        <dbReference type="Google" id="ProtNLM"/>
    </source>
</evidence>
<dbReference type="InParanoid" id="A0A7J7DMI5"/>
<comment type="caution">
    <text evidence="6">The sequence shown here is derived from an EMBL/GenBank/DDBJ whole genome shotgun (WGS) entry which is preliminary data.</text>
</comment>
<evidence type="ECO:0000256" key="5">
    <source>
        <dbReference type="ARBA" id="ARBA00023136"/>
    </source>
</evidence>
<sequence>MSAARSAFLRNALQGGSRTSLLPQRRFSSSAHHDDAYEAKKWERITYLGIASCTILASYILSKGHPHYDEPTVSTVVLLIVMMRALFTRENAFLTSITHEINV</sequence>
<gene>
    <name evidence="6" type="ORF">HS088_TW05G00017</name>
</gene>
<name>A0A7J7DMI5_TRIWF</name>
<evidence type="ECO:0000313" key="7">
    <source>
        <dbReference type="Proteomes" id="UP000593562"/>
    </source>
</evidence>
<evidence type="ECO:0000313" key="6">
    <source>
        <dbReference type="EMBL" id="KAF5747296.1"/>
    </source>
</evidence>
<evidence type="ECO:0000256" key="4">
    <source>
        <dbReference type="ARBA" id="ARBA00023128"/>
    </source>
</evidence>
<organism evidence="6 7">
    <name type="scientific">Tripterygium wilfordii</name>
    <name type="common">Thunder God vine</name>
    <dbReference type="NCBI Taxonomy" id="458696"/>
    <lineage>
        <taxon>Eukaryota</taxon>
        <taxon>Viridiplantae</taxon>
        <taxon>Streptophyta</taxon>
        <taxon>Embryophyta</taxon>
        <taxon>Tracheophyta</taxon>
        <taxon>Spermatophyta</taxon>
        <taxon>Magnoliopsida</taxon>
        <taxon>eudicotyledons</taxon>
        <taxon>Gunneridae</taxon>
        <taxon>Pentapetalae</taxon>
        <taxon>rosids</taxon>
        <taxon>fabids</taxon>
        <taxon>Celastrales</taxon>
        <taxon>Celastraceae</taxon>
        <taxon>Tripterygium</taxon>
    </lineage>
</organism>
<evidence type="ECO:0000256" key="3">
    <source>
        <dbReference type="ARBA" id="ARBA00022946"/>
    </source>
</evidence>
<dbReference type="GO" id="GO:0005743">
    <property type="term" value="C:mitochondrial inner membrane"/>
    <property type="evidence" value="ECO:0007669"/>
    <property type="project" value="UniProtKB-SubCell"/>
</dbReference>
<dbReference type="PANTHER" id="PTHR11504">
    <property type="entry name" value="CYTOCHROME C OXIDASE POLYPEPTIDE VIA"/>
    <property type="match status" value="1"/>
</dbReference>
<evidence type="ECO:0000256" key="2">
    <source>
        <dbReference type="ARBA" id="ARBA00022792"/>
    </source>
</evidence>
<comment type="subcellular location">
    <subcellularLocation>
        <location evidence="1">Mitochondrion inner membrane</location>
    </subcellularLocation>
</comment>
<dbReference type="Proteomes" id="UP000593562">
    <property type="component" value="Unassembled WGS sequence"/>
</dbReference>
<dbReference type="GO" id="GO:0030234">
    <property type="term" value="F:enzyme regulator activity"/>
    <property type="evidence" value="ECO:0007669"/>
    <property type="project" value="TreeGrafter"/>
</dbReference>
<proteinExistence type="predicted"/>
<dbReference type="EMBL" id="JAAARO010000005">
    <property type="protein sequence ID" value="KAF5747296.1"/>
    <property type="molecule type" value="Genomic_DNA"/>
</dbReference>
<dbReference type="AlphaFoldDB" id="A0A7J7DMI5"/>
<dbReference type="InterPro" id="IPR001349">
    <property type="entry name" value="Cyt_c_oxidase_su6a"/>
</dbReference>
<accession>A0A7J7DMI5</accession>
<keyword evidence="2" id="KW-0999">Mitochondrion inner membrane</keyword>
<evidence type="ECO:0000256" key="1">
    <source>
        <dbReference type="ARBA" id="ARBA00004273"/>
    </source>
</evidence>
<protein>
    <recommendedName>
        <fullName evidence="8">Cytochrome c oxidase subunit 6a mitochondrial-like</fullName>
    </recommendedName>
</protein>
<dbReference type="PANTHER" id="PTHR11504:SF0">
    <property type="entry name" value="CYTOCHROME C OXIDASE SUBUNIT"/>
    <property type="match status" value="1"/>
</dbReference>